<dbReference type="EMBL" id="CM026426">
    <property type="protein sequence ID" value="KAG0572952.1"/>
    <property type="molecule type" value="Genomic_DNA"/>
</dbReference>
<reference evidence="1" key="1">
    <citation type="submission" date="2020-06" db="EMBL/GenBank/DDBJ databases">
        <title>WGS assembly of Ceratodon purpureus strain R40.</title>
        <authorList>
            <person name="Carey S.B."/>
            <person name="Jenkins J."/>
            <person name="Shu S."/>
            <person name="Lovell J.T."/>
            <person name="Sreedasyam A."/>
            <person name="Maumus F."/>
            <person name="Tiley G.P."/>
            <person name="Fernandez-Pozo N."/>
            <person name="Barry K."/>
            <person name="Chen C."/>
            <person name="Wang M."/>
            <person name="Lipzen A."/>
            <person name="Daum C."/>
            <person name="Saski C.A."/>
            <person name="Payton A.C."/>
            <person name="Mcbreen J.C."/>
            <person name="Conrad R.E."/>
            <person name="Kollar L.M."/>
            <person name="Olsson S."/>
            <person name="Huttunen S."/>
            <person name="Landis J.B."/>
            <person name="Wickett N.J."/>
            <person name="Johnson M.G."/>
            <person name="Rensing S.A."/>
            <person name="Grimwood J."/>
            <person name="Schmutz J."/>
            <person name="Mcdaniel S.F."/>
        </authorList>
    </citation>
    <scope>NUCLEOTIDE SEQUENCE</scope>
    <source>
        <strain evidence="1">R40</strain>
    </source>
</reference>
<gene>
    <name evidence="1" type="ORF">KC19_VG137200</name>
</gene>
<name>A0A8T0HPX4_CERPU</name>
<organism evidence="1 2">
    <name type="scientific">Ceratodon purpureus</name>
    <name type="common">Fire moss</name>
    <name type="synonym">Dicranum purpureum</name>
    <dbReference type="NCBI Taxonomy" id="3225"/>
    <lineage>
        <taxon>Eukaryota</taxon>
        <taxon>Viridiplantae</taxon>
        <taxon>Streptophyta</taxon>
        <taxon>Embryophyta</taxon>
        <taxon>Bryophyta</taxon>
        <taxon>Bryophytina</taxon>
        <taxon>Bryopsida</taxon>
        <taxon>Dicranidae</taxon>
        <taxon>Pseudoditrichales</taxon>
        <taxon>Ditrichaceae</taxon>
        <taxon>Ceratodon</taxon>
    </lineage>
</organism>
<dbReference type="Proteomes" id="UP000822688">
    <property type="component" value="Chromosome V"/>
</dbReference>
<dbReference type="AlphaFoldDB" id="A0A8T0HPX4"/>
<proteinExistence type="predicted"/>
<evidence type="ECO:0000313" key="2">
    <source>
        <dbReference type="Proteomes" id="UP000822688"/>
    </source>
</evidence>
<protein>
    <submittedName>
        <fullName evidence="1">Uncharacterized protein</fullName>
    </submittedName>
</protein>
<evidence type="ECO:0000313" key="1">
    <source>
        <dbReference type="EMBL" id="KAG0572952.1"/>
    </source>
</evidence>
<accession>A0A8T0HPX4</accession>
<sequence length="104" mass="12293">MTHTLLTHNKREISSSRLYFNDRTVELCYPWCPCAKHRSTVSERLGFGALRIRIRRGGLKSTRPRRRWLPKACESSQIAPFSHFLQNSISSVEFYNFYVRNDKN</sequence>
<keyword evidence="2" id="KW-1185">Reference proteome</keyword>
<comment type="caution">
    <text evidence="1">The sequence shown here is derived from an EMBL/GenBank/DDBJ whole genome shotgun (WGS) entry which is preliminary data.</text>
</comment>